<evidence type="ECO:0000313" key="2">
    <source>
        <dbReference type="Proteomes" id="UP000321750"/>
    </source>
</evidence>
<dbReference type="EMBL" id="BJZV01000006">
    <property type="protein sequence ID" value="GEP09548.1"/>
    <property type="molecule type" value="Genomic_DNA"/>
</dbReference>
<dbReference type="AlphaFoldDB" id="A0A512JHW2"/>
<gene>
    <name evidence="1" type="ORF">MGN01_13930</name>
</gene>
<name>A0A512JHW2_9HYPH</name>
<dbReference type="Proteomes" id="UP000321750">
    <property type="component" value="Unassembled WGS sequence"/>
</dbReference>
<evidence type="ECO:0000313" key="1">
    <source>
        <dbReference type="EMBL" id="GEP09548.1"/>
    </source>
</evidence>
<keyword evidence="2" id="KW-1185">Reference proteome</keyword>
<proteinExistence type="predicted"/>
<sequence>MKDHEAQAPRDALAFDDAAQAIHFKSPRYDDLTQQQGAHSGSRGQRNVLSKFVATAEGIPCLASAEQIYPLLDHTRSRITLILKSAHVADALSTN</sequence>
<protein>
    <submittedName>
        <fullName evidence="1">Uncharacterized protein</fullName>
    </submittedName>
</protein>
<comment type="caution">
    <text evidence="1">The sequence shown here is derived from an EMBL/GenBank/DDBJ whole genome shotgun (WGS) entry which is preliminary data.</text>
</comment>
<organism evidence="1 2">
    <name type="scientific">Methylobacterium gnaphalii</name>
    <dbReference type="NCBI Taxonomy" id="1010610"/>
    <lineage>
        <taxon>Bacteria</taxon>
        <taxon>Pseudomonadati</taxon>
        <taxon>Pseudomonadota</taxon>
        <taxon>Alphaproteobacteria</taxon>
        <taxon>Hyphomicrobiales</taxon>
        <taxon>Methylobacteriaceae</taxon>
        <taxon>Methylobacterium</taxon>
    </lineage>
</organism>
<reference evidence="1 2" key="1">
    <citation type="submission" date="2019-07" db="EMBL/GenBank/DDBJ databases">
        <title>Whole genome shotgun sequence of Methylobacterium gnaphalii NBRC 107716.</title>
        <authorList>
            <person name="Hosoyama A."/>
            <person name="Uohara A."/>
            <person name="Ohji S."/>
            <person name="Ichikawa N."/>
        </authorList>
    </citation>
    <scope>NUCLEOTIDE SEQUENCE [LARGE SCALE GENOMIC DNA]</scope>
    <source>
        <strain evidence="1 2">NBRC 107716</strain>
    </source>
</reference>
<accession>A0A512JHW2</accession>